<evidence type="ECO:0000256" key="1">
    <source>
        <dbReference type="SAM" id="MobiDB-lite"/>
    </source>
</evidence>
<dbReference type="InterPro" id="IPR011053">
    <property type="entry name" value="Single_hybrid_motif"/>
</dbReference>
<organism evidence="3 4">
    <name type="scientific">Halobiforma nitratireducens JCM 10879</name>
    <dbReference type="NCBI Taxonomy" id="1227454"/>
    <lineage>
        <taxon>Archaea</taxon>
        <taxon>Methanobacteriati</taxon>
        <taxon>Methanobacteriota</taxon>
        <taxon>Stenosarchaea group</taxon>
        <taxon>Halobacteria</taxon>
        <taxon>Halobacteriales</taxon>
        <taxon>Natrialbaceae</taxon>
        <taxon>Halobiforma</taxon>
    </lineage>
</organism>
<feature type="region of interest" description="Disordered" evidence="1">
    <location>
        <begin position="110"/>
        <end position="134"/>
    </location>
</feature>
<dbReference type="Gene3D" id="2.40.50.100">
    <property type="match status" value="1"/>
</dbReference>
<name>M0MIW1_9EURY</name>
<dbReference type="PANTHER" id="PTHR39624:SF2">
    <property type="entry name" value="OSMC-LIKE PROTEIN"/>
    <property type="match status" value="1"/>
</dbReference>
<evidence type="ECO:0000313" key="3">
    <source>
        <dbReference type="EMBL" id="EMA44664.1"/>
    </source>
</evidence>
<dbReference type="Pfam" id="PF02566">
    <property type="entry name" value="OsmC"/>
    <property type="match status" value="1"/>
</dbReference>
<dbReference type="eggNOG" id="arCOG01706">
    <property type="taxonomic scope" value="Archaea"/>
</dbReference>
<dbReference type="SUPFAM" id="SSF51230">
    <property type="entry name" value="Single hybrid motif"/>
    <property type="match status" value="1"/>
</dbReference>
<proteinExistence type="predicted"/>
<dbReference type="InterPro" id="IPR003718">
    <property type="entry name" value="OsmC/Ohr_fam"/>
</dbReference>
<dbReference type="AlphaFoldDB" id="M0MIW1"/>
<dbReference type="PROSITE" id="PS50968">
    <property type="entry name" value="BIOTINYL_LIPOYL"/>
    <property type="match status" value="1"/>
</dbReference>
<sequence>MGYIVRMPTLGPEMGRGTLLEWHVEDGTPVEEGEAVAQVASESGVGEVEAKEEGVLRRTYLEEGNTVLSGTPIGLVAPADADIEDLETVVEYLVDRRELLPATVDGRTREQARVETEMPGRTVTATNPSGMRGRIDAGSFGWQYDEPEDSGGTETGPTPVDVFLGGLASCLSLSTRYQVEKRDADVGEISVTTDANPEHGSVESIEVTVHLASDENDETLARIVDLAERGCHVSQLLRDDLELELSWNRR</sequence>
<reference evidence="3 4" key="1">
    <citation type="journal article" date="2014" name="PLoS Genet.">
        <title>Phylogenetically driven sequencing of extremely halophilic archaea reveals strategies for static and dynamic osmo-response.</title>
        <authorList>
            <person name="Becker E.A."/>
            <person name="Seitzer P.M."/>
            <person name="Tritt A."/>
            <person name="Larsen D."/>
            <person name="Krusor M."/>
            <person name="Yao A.I."/>
            <person name="Wu D."/>
            <person name="Madern D."/>
            <person name="Eisen J.A."/>
            <person name="Darling A.E."/>
            <person name="Facciotti M.T."/>
        </authorList>
    </citation>
    <scope>NUCLEOTIDE SEQUENCE [LARGE SCALE GENOMIC DNA]</scope>
    <source>
        <strain evidence="3 4">JCM 10879</strain>
    </source>
</reference>
<dbReference type="PATRIC" id="fig|1227454.3.peg.575"/>
<dbReference type="InterPro" id="IPR015946">
    <property type="entry name" value="KH_dom-like_a/b"/>
</dbReference>
<dbReference type="Proteomes" id="UP000011607">
    <property type="component" value="Unassembled WGS sequence"/>
</dbReference>
<evidence type="ECO:0000259" key="2">
    <source>
        <dbReference type="PROSITE" id="PS50968"/>
    </source>
</evidence>
<dbReference type="CDD" id="cd06849">
    <property type="entry name" value="lipoyl_domain"/>
    <property type="match status" value="1"/>
</dbReference>
<dbReference type="RefSeq" id="WP_006671547.1">
    <property type="nucleotide sequence ID" value="NZ_AOMA01000024.1"/>
</dbReference>
<evidence type="ECO:0000313" key="4">
    <source>
        <dbReference type="Proteomes" id="UP000011607"/>
    </source>
</evidence>
<dbReference type="OrthoDB" id="56234at2157"/>
<protein>
    <submittedName>
        <fullName evidence="3">OsmC family protein</fullName>
    </submittedName>
</protein>
<dbReference type="eggNOG" id="arCOG03686">
    <property type="taxonomic scope" value="Archaea"/>
</dbReference>
<gene>
    <name evidence="3" type="ORF">C446_02902</name>
</gene>
<dbReference type="InterPro" id="IPR036102">
    <property type="entry name" value="OsmC/Ohrsf"/>
</dbReference>
<dbReference type="EMBL" id="AOMA01000024">
    <property type="protein sequence ID" value="EMA44664.1"/>
    <property type="molecule type" value="Genomic_DNA"/>
</dbReference>
<feature type="domain" description="Lipoyl-binding" evidence="2">
    <location>
        <begin position="2"/>
        <end position="77"/>
    </location>
</feature>
<accession>M0MIW1</accession>
<dbReference type="PANTHER" id="PTHR39624">
    <property type="entry name" value="PROTEIN INVOLVED IN RIMO-MEDIATED BETA-METHYLTHIOLATION OF RIBOSOMAL PROTEIN S12 YCAO"/>
    <property type="match status" value="1"/>
</dbReference>
<dbReference type="InterPro" id="IPR000089">
    <property type="entry name" value="Biotin_lipoyl"/>
</dbReference>
<keyword evidence="4" id="KW-1185">Reference proteome</keyword>
<comment type="caution">
    <text evidence="3">The sequence shown here is derived from an EMBL/GenBank/DDBJ whole genome shotgun (WGS) entry which is preliminary data.</text>
</comment>
<dbReference type="Pfam" id="PF00364">
    <property type="entry name" value="Biotin_lipoyl"/>
    <property type="match status" value="1"/>
</dbReference>
<dbReference type="STRING" id="1227454.C446_02902"/>
<dbReference type="Gene3D" id="3.30.300.20">
    <property type="match status" value="1"/>
</dbReference>
<dbReference type="SUPFAM" id="SSF82784">
    <property type="entry name" value="OsmC-like"/>
    <property type="match status" value="1"/>
</dbReference>